<dbReference type="RefSeq" id="WP_219802850.1">
    <property type="nucleotide sequence ID" value="NZ_CP080096.1"/>
</dbReference>
<keyword evidence="1" id="KW-0812">Transmembrane</keyword>
<organism evidence="2 3">
    <name type="scientific">Paraburkholderia edwinii</name>
    <dbReference type="NCBI Taxonomy" id="2861782"/>
    <lineage>
        <taxon>Bacteria</taxon>
        <taxon>Pseudomonadati</taxon>
        <taxon>Pseudomonadota</taxon>
        <taxon>Betaproteobacteria</taxon>
        <taxon>Burkholderiales</taxon>
        <taxon>Burkholderiaceae</taxon>
        <taxon>Paraburkholderia</taxon>
    </lineage>
</organism>
<protein>
    <submittedName>
        <fullName evidence="2">Uncharacterized protein</fullName>
    </submittedName>
</protein>
<gene>
    <name evidence="2" type="ORF">KZJ38_26480</name>
</gene>
<accession>A0ABX8UWE3</accession>
<reference evidence="2 3" key="1">
    <citation type="submission" date="2021-07" db="EMBL/GenBank/DDBJ databases">
        <title>Paraburkholderia edwinii protects Aspergillus sp. from phenazines by acting as a toxin sponge.</title>
        <authorList>
            <person name="Dahlstrom K.M."/>
            <person name="Newman D.K."/>
        </authorList>
    </citation>
    <scope>NUCLEOTIDE SEQUENCE [LARGE SCALE GENOMIC DNA]</scope>
    <source>
        <strain evidence="2 3">Pe01</strain>
    </source>
</reference>
<keyword evidence="1" id="KW-0472">Membrane</keyword>
<keyword evidence="3" id="KW-1185">Reference proteome</keyword>
<proteinExistence type="predicted"/>
<feature type="transmembrane region" description="Helical" evidence="1">
    <location>
        <begin position="26"/>
        <end position="47"/>
    </location>
</feature>
<dbReference type="Proteomes" id="UP000826462">
    <property type="component" value="Chromosome 2"/>
</dbReference>
<feature type="transmembrane region" description="Helical" evidence="1">
    <location>
        <begin position="109"/>
        <end position="133"/>
    </location>
</feature>
<evidence type="ECO:0000256" key="1">
    <source>
        <dbReference type="SAM" id="Phobius"/>
    </source>
</evidence>
<dbReference type="EMBL" id="CP080096">
    <property type="protein sequence ID" value="QYD73196.1"/>
    <property type="molecule type" value="Genomic_DNA"/>
</dbReference>
<evidence type="ECO:0000313" key="3">
    <source>
        <dbReference type="Proteomes" id="UP000826462"/>
    </source>
</evidence>
<evidence type="ECO:0000313" key="2">
    <source>
        <dbReference type="EMBL" id="QYD73196.1"/>
    </source>
</evidence>
<feature type="transmembrane region" description="Helical" evidence="1">
    <location>
        <begin position="81"/>
        <end position="102"/>
    </location>
</feature>
<name>A0ABX8UWE3_9BURK</name>
<sequence>MTDTLRTAIIYIAYLIDPHAYPTGSALPRLILDIAAAQCALAVLLFVRRVRKSAWFGVLALLGAVAVPIGLWLAGTREASILTNAPVWVFCALQLAVALYWLAARHTRLIAHVALFIVFAVPCVSLVVASHLADPSHRTY</sequence>
<feature type="transmembrane region" description="Helical" evidence="1">
    <location>
        <begin position="54"/>
        <end position="75"/>
    </location>
</feature>
<keyword evidence="1" id="KW-1133">Transmembrane helix</keyword>